<dbReference type="InterPro" id="IPR006638">
    <property type="entry name" value="Elp3/MiaA/NifB-like_rSAM"/>
</dbReference>
<protein>
    <submittedName>
        <fullName evidence="11">B12-binding domain-containing radical SAM protein</fullName>
    </submittedName>
</protein>
<comment type="caution">
    <text evidence="11">The sequence shown here is derived from an EMBL/GenBank/DDBJ whole genome shotgun (WGS) entry which is preliminary data.</text>
</comment>
<evidence type="ECO:0000256" key="2">
    <source>
        <dbReference type="ARBA" id="ARBA00022603"/>
    </source>
</evidence>
<organism evidence="11 12">
    <name type="scientific">Azospirillum himalayense</name>
    <dbReference type="NCBI Taxonomy" id="654847"/>
    <lineage>
        <taxon>Bacteria</taxon>
        <taxon>Pseudomonadati</taxon>
        <taxon>Pseudomonadota</taxon>
        <taxon>Alphaproteobacteria</taxon>
        <taxon>Rhodospirillales</taxon>
        <taxon>Azospirillaceae</taxon>
        <taxon>Azospirillum</taxon>
    </lineage>
</organism>
<dbReference type="InterPro" id="IPR034466">
    <property type="entry name" value="Methyltransferase_Class_B"/>
</dbReference>
<evidence type="ECO:0000256" key="4">
    <source>
        <dbReference type="ARBA" id="ARBA00022691"/>
    </source>
</evidence>
<evidence type="ECO:0000256" key="6">
    <source>
        <dbReference type="ARBA" id="ARBA00023004"/>
    </source>
</evidence>
<dbReference type="Gene3D" id="3.80.30.20">
    <property type="entry name" value="tm_1862 like domain"/>
    <property type="match status" value="1"/>
</dbReference>
<dbReference type="Pfam" id="PF04055">
    <property type="entry name" value="Radical_SAM"/>
    <property type="match status" value="1"/>
</dbReference>
<accession>A0ABW0G146</accession>
<dbReference type="CDD" id="cd02068">
    <property type="entry name" value="radical_SAM_B12_BD"/>
    <property type="match status" value="1"/>
</dbReference>
<dbReference type="SFLD" id="SFLDG01082">
    <property type="entry name" value="B12-binding_domain_containing"/>
    <property type="match status" value="1"/>
</dbReference>
<feature type="region of interest" description="Disordered" evidence="8">
    <location>
        <begin position="1"/>
        <end position="20"/>
    </location>
</feature>
<dbReference type="PROSITE" id="PS51332">
    <property type="entry name" value="B12_BINDING"/>
    <property type="match status" value="1"/>
</dbReference>
<comment type="cofactor">
    <cofactor evidence="1">
        <name>[4Fe-4S] cluster</name>
        <dbReference type="ChEBI" id="CHEBI:49883"/>
    </cofactor>
</comment>
<dbReference type="SUPFAM" id="SSF52242">
    <property type="entry name" value="Cobalamin (vitamin B12)-binding domain"/>
    <property type="match status" value="1"/>
</dbReference>
<dbReference type="PANTHER" id="PTHR43409:SF7">
    <property type="entry name" value="BLL1977 PROTEIN"/>
    <property type="match status" value="1"/>
</dbReference>
<dbReference type="SMART" id="SM00729">
    <property type="entry name" value="Elp3"/>
    <property type="match status" value="1"/>
</dbReference>
<keyword evidence="6" id="KW-0408">Iron</keyword>
<dbReference type="InterPro" id="IPR051198">
    <property type="entry name" value="BchE-like"/>
</dbReference>
<evidence type="ECO:0000259" key="9">
    <source>
        <dbReference type="PROSITE" id="PS51332"/>
    </source>
</evidence>
<evidence type="ECO:0000256" key="3">
    <source>
        <dbReference type="ARBA" id="ARBA00022679"/>
    </source>
</evidence>
<dbReference type="Proteomes" id="UP001596166">
    <property type="component" value="Unassembled WGS sequence"/>
</dbReference>
<feature type="domain" description="B12-binding" evidence="9">
    <location>
        <begin position="56"/>
        <end position="194"/>
    </location>
</feature>
<keyword evidence="2" id="KW-0489">Methyltransferase</keyword>
<keyword evidence="12" id="KW-1185">Reference proteome</keyword>
<dbReference type="SFLD" id="SFLDS00029">
    <property type="entry name" value="Radical_SAM"/>
    <property type="match status" value="1"/>
</dbReference>
<dbReference type="SUPFAM" id="SSF102114">
    <property type="entry name" value="Radical SAM enzymes"/>
    <property type="match status" value="1"/>
</dbReference>
<feature type="compositionally biased region" description="Basic and acidic residues" evidence="8">
    <location>
        <begin position="1"/>
        <end position="14"/>
    </location>
</feature>
<dbReference type="Pfam" id="PF02310">
    <property type="entry name" value="B12-binding"/>
    <property type="match status" value="1"/>
</dbReference>
<proteinExistence type="predicted"/>
<dbReference type="InterPro" id="IPR006158">
    <property type="entry name" value="Cobalamin-bd"/>
</dbReference>
<name>A0ABW0G146_9PROT</name>
<dbReference type="InterPro" id="IPR058240">
    <property type="entry name" value="rSAM_sf"/>
</dbReference>
<dbReference type="InterPro" id="IPR023404">
    <property type="entry name" value="rSAM_horseshoe"/>
</dbReference>
<dbReference type="Gene3D" id="3.40.50.280">
    <property type="entry name" value="Cobalamin-binding domain"/>
    <property type="match status" value="1"/>
</dbReference>
<dbReference type="InterPro" id="IPR036724">
    <property type="entry name" value="Cobalamin-bd_sf"/>
</dbReference>
<evidence type="ECO:0000256" key="7">
    <source>
        <dbReference type="ARBA" id="ARBA00023014"/>
    </source>
</evidence>
<keyword evidence="5" id="KW-0479">Metal-binding</keyword>
<dbReference type="InterPro" id="IPR007197">
    <property type="entry name" value="rSAM"/>
</dbReference>
<keyword evidence="3" id="KW-0808">Transferase</keyword>
<evidence type="ECO:0000313" key="12">
    <source>
        <dbReference type="Proteomes" id="UP001596166"/>
    </source>
</evidence>
<reference evidence="12" key="1">
    <citation type="journal article" date="2019" name="Int. J. Syst. Evol. Microbiol.">
        <title>The Global Catalogue of Microorganisms (GCM) 10K type strain sequencing project: providing services to taxonomists for standard genome sequencing and annotation.</title>
        <authorList>
            <consortium name="The Broad Institute Genomics Platform"/>
            <consortium name="The Broad Institute Genome Sequencing Center for Infectious Disease"/>
            <person name="Wu L."/>
            <person name="Ma J."/>
        </authorList>
    </citation>
    <scope>NUCLEOTIDE SEQUENCE [LARGE SCALE GENOMIC DNA]</scope>
    <source>
        <strain evidence="12">CCUG 58760</strain>
    </source>
</reference>
<feature type="domain" description="Radical SAM core" evidence="10">
    <location>
        <begin position="257"/>
        <end position="485"/>
    </location>
</feature>
<dbReference type="SFLD" id="SFLDG01123">
    <property type="entry name" value="methyltransferase_(Class_B)"/>
    <property type="match status" value="1"/>
</dbReference>
<dbReference type="PROSITE" id="PS51918">
    <property type="entry name" value="RADICAL_SAM"/>
    <property type="match status" value="1"/>
</dbReference>
<evidence type="ECO:0000259" key="10">
    <source>
        <dbReference type="PROSITE" id="PS51918"/>
    </source>
</evidence>
<sequence length="546" mass="61710">MRNLVRRDHADRGRARIRPHLQRNPGKLHVPLTTGLLPDPSPSLETNMRVPDMEKRPDVLLVYPPVMLEFQPTDPPFGCLYLAAVLRKAGIRVDILDLNALRWDEDEVHLFFRQHAPPIVAFSGMTTVYYYIKRLAAFIREQSPDTKLIGGGSFATPCPEDVLKNTVLDAVGIGEGEDTIVPFVTALLTGTPLETVTGIAYKAEDGTVRRTGNRHRIGELDNLPLPAYDLVDMDLYTRNTGKRPALARLAKRMGIPLEVISNYFIMFTERGCPFTCTFCYRNYGRQTSRHSVDYVINHIKYARDTFGVNNIAFYDETFNTNKKWVLEFCKRVAEELPDCFFWVGGARADRLDDSIMEAFKSANFYEVSIGVESFDDRILTEMQKGFDAATLIGALEQLQRHDLAPSVLAMLYGFPGDDEESLAVNEAWLRRLNIPAYFQFPLPFPGTGLYDDLLRKGRIGDVDAYMERLGDHMTQNLFMNLSRFPDDQLIVMVRGLEKRHAAHIASLSPDGASRWGWGHLTERAGLSRLFSTIRQGLTGNASHRPS</sequence>
<keyword evidence="7" id="KW-0411">Iron-sulfur</keyword>
<evidence type="ECO:0000256" key="1">
    <source>
        <dbReference type="ARBA" id="ARBA00001966"/>
    </source>
</evidence>
<evidence type="ECO:0000313" key="11">
    <source>
        <dbReference type="EMBL" id="MFC5354320.1"/>
    </source>
</evidence>
<evidence type="ECO:0000256" key="5">
    <source>
        <dbReference type="ARBA" id="ARBA00022723"/>
    </source>
</evidence>
<dbReference type="RefSeq" id="WP_376994064.1">
    <property type="nucleotide sequence ID" value="NZ_JBHSLC010000006.1"/>
</dbReference>
<gene>
    <name evidence="11" type="ORF">ACFPMG_04800</name>
</gene>
<dbReference type="CDD" id="cd01335">
    <property type="entry name" value="Radical_SAM"/>
    <property type="match status" value="1"/>
</dbReference>
<evidence type="ECO:0000256" key="8">
    <source>
        <dbReference type="SAM" id="MobiDB-lite"/>
    </source>
</evidence>
<dbReference type="EMBL" id="JBHSLC010000006">
    <property type="protein sequence ID" value="MFC5354320.1"/>
    <property type="molecule type" value="Genomic_DNA"/>
</dbReference>
<dbReference type="PANTHER" id="PTHR43409">
    <property type="entry name" value="ANAEROBIC MAGNESIUM-PROTOPORPHYRIN IX MONOMETHYL ESTER CYCLASE-RELATED"/>
    <property type="match status" value="1"/>
</dbReference>
<keyword evidence="4" id="KW-0949">S-adenosyl-L-methionine</keyword>